<name>A0ACB7YWZ6_9ERIC</name>
<organism evidence="1 2">
    <name type="scientific">Vaccinium darrowii</name>
    <dbReference type="NCBI Taxonomy" id="229202"/>
    <lineage>
        <taxon>Eukaryota</taxon>
        <taxon>Viridiplantae</taxon>
        <taxon>Streptophyta</taxon>
        <taxon>Embryophyta</taxon>
        <taxon>Tracheophyta</taxon>
        <taxon>Spermatophyta</taxon>
        <taxon>Magnoliopsida</taxon>
        <taxon>eudicotyledons</taxon>
        <taxon>Gunneridae</taxon>
        <taxon>Pentapetalae</taxon>
        <taxon>asterids</taxon>
        <taxon>Ericales</taxon>
        <taxon>Ericaceae</taxon>
        <taxon>Vaccinioideae</taxon>
        <taxon>Vaccinieae</taxon>
        <taxon>Vaccinium</taxon>
    </lineage>
</organism>
<keyword evidence="2" id="KW-1185">Reference proteome</keyword>
<comment type="caution">
    <text evidence="1">The sequence shown here is derived from an EMBL/GenBank/DDBJ whole genome shotgun (WGS) entry which is preliminary data.</text>
</comment>
<accession>A0ACB7YWZ6</accession>
<evidence type="ECO:0000313" key="2">
    <source>
        <dbReference type="Proteomes" id="UP000828048"/>
    </source>
</evidence>
<evidence type="ECO:0000313" key="1">
    <source>
        <dbReference type="EMBL" id="KAH7857470.1"/>
    </source>
</evidence>
<reference evidence="1 2" key="1">
    <citation type="journal article" date="2021" name="Hortic Res">
        <title>High-quality reference genome and annotation aids understanding of berry development for evergreen blueberry (Vaccinium darrowii).</title>
        <authorList>
            <person name="Yu J."/>
            <person name="Hulse-Kemp A.M."/>
            <person name="Babiker E."/>
            <person name="Staton M."/>
        </authorList>
    </citation>
    <scope>NUCLEOTIDE SEQUENCE [LARGE SCALE GENOMIC DNA]</scope>
    <source>
        <strain evidence="2">cv. NJ 8807/NJ 8810</strain>
        <tissue evidence="1">Young leaf</tissue>
    </source>
</reference>
<sequence>MELSSNHPLVLDRTNFDHWKAKMEAYLKATDGDVWSSCEVKYTPPTVSVEGKAVPKESADYTQAEKAIRAAANSRALNVLFTYVDTKEFHRISICKIAKEAWDILVTTHEGTNTVKQGKLQRVTTEFEMLRMKEDKSFDEFYVGIVP</sequence>
<gene>
    <name evidence="1" type="ORF">Vadar_013114</name>
</gene>
<dbReference type="Proteomes" id="UP000828048">
    <property type="component" value="Chromosome 3"/>
</dbReference>
<dbReference type="EMBL" id="CM037153">
    <property type="protein sequence ID" value="KAH7857470.1"/>
    <property type="molecule type" value="Genomic_DNA"/>
</dbReference>
<proteinExistence type="predicted"/>
<protein>
    <submittedName>
        <fullName evidence="1">Uncharacterized protein</fullName>
    </submittedName>
</protein>